<keyword evidence="4" id="KW-1185">Reference proteome</keyword>
<dbReference type="Pfam" id="PF01243">
    <property type="entry name" value="PNPOx_N"/>
    <property type="match status" value="1"/>
</dbReference>
<organism evidence="3 4">
    <name type="scientific">Actinocatenispora comari</name>
    <dbReference type="NCBI Taxonomy" id="2807577"/>
    <lineage>
        <taxon>Bacteria</taxon>
        <taxon>Bacillati</taxon>
        <taxon>Actinomycetota</taxon>
        <taxon>Actinomycetes</taxon>
        <taxon>Micromonosporales</taxon>
        <taxon>Micromonosporaceae</taxon>
        <taxon>Actinocatenispora</taxon>
    </lineage>
</organism>
<evidence type="ECO:0000259" key="2">
    <source>
        <dbReference type="Pfam" id="PF01243"/>
    </source>
</evidence>
<dbReference type="EMBL" id="BOPO01000003">
    <property type="protein sequence ID" value="GIL25106.1"/>
    <property type="molecule type" value="Genomic_DNA"/>
</dbReference>
<protein>
    <recommendedName>
        <fullName evidence="2">Pyridoxamine 5'-phosphate oxidase N-terminal domain-containing protein</fullName>
    </recommendedName>
</protein>
<feature type="region of interest" description="Disordered" evidence="1">
    <location>
        <begin position="158"/>
        <end position="179"/>
    </location>
</feature>
<comment type="caution">
    <text evidence="3">The sequence shown here is derived from an EMBL/GenBank/DDBJ whole genome shotgun (WGS) entry which is preliminary data.</text>
</comment>
<dbReference type="Gene3D" id="2.30.110.10">
    <property type="entry name" value="Electron Transport, Fmn-binding Protein, Chain A"/>
    <property type="match status" value="1"/>
</dbReference>
<reference evidence="4" key="1">
    <citation type="journal article" date="2021" name="Int. J. Syst. Evol. Microbiol.">
        <title>Actinocatenispora comari sp. nov., an endophytic actinomycete isolated from aerial parts of Comarum salesowianum.</title>
        <authorList>
            <person name="Oyunbileg N."/>
            <person name="Iizaka Y."/>
            <person name="Hamada M."/>
            <person name="Davaapurev B.O."/>
            <person name="Fukumoto A."/>
            <person name="Tsetseg B."/>
            <person name="Kato F."/>
            <person name="Tamura T."/>
            <person name="Batkhuu J."/>
            <person name="Anzai Y."/>
        </authorList>
    </citation>
    <scope>NUCLEOTIDE SEQUENCE [LARGE SCALE GENOMIC DNA]</scope>
    <source>
        <strain evidence="4">NUM-2625</strain>
    </source>
</reference>
<dbReference type="InterPro" id="IPR011576">
    <property type="entry name" value="Pyridox_Oxase_N"/>
</dbReference>
<evidence type="ECO:0000313" key="4">
    <source>
        <dbReference type="Proteomes" id="UP000614996"/>
    </source>
</evidence>
<proteinExistence type="predicted"/>
<dbReference type="AlphaFoldDB" id="A0A8J4A4U9"/>
<gene>
    <name evidence="3" type="ORF">NUM_03610</name>
</gene>
<sequence>MKISDEQWALVRRIVPRTIRSSLHCSIASLNPDGSPHVTPIGSFLPTAKGQGVYFDAFNAQLATNVGRDPRVTILAVDSGVLRWVRSLLAGRFVSPPGIRLVGTVGPQRRSTPQEIQRFHRIVGPLLRTRGGALMWKSLPLVRDVTIERVVPIRMGAMTSGSGPASRPDVMASRTRADT</sequence>
<evidence type="ECO:0000313" key="3">
    <source>
        <dbReference type="EMBL" id="GIL25106.1"/>
    </source>
</evidence>
<dbReference type="Proteomes" id="UP000614996">
    <property type="component" value="Unassembled WGS sequence"/>
</dbReference>
<dbReference type="SUPFAM" id="SSF50475">
    <property type="entry name" value="FMN-binding split barrel"/>
    <property type="match status" value="1"/>
</dbReference>
<feature type="domain" description="Pyridoxamine 5'-phosphate oxidase N-terminal" evidence="2">
    <location>
        <begin position="19"/>
        <end position="106"/>
    </location>
</feature>
<dbReference type="InterPro" id="IPR012349">
    <property type="entry name" value="Split_barrel_FMN-bd"/>
</dbReference>
<evidence type="ECO:0000256" key="1">
    <source>
        <dbReference type="SAM" id="MobiDB-lite"/>
    </source>
</evidence>
<accession>A0A8J4A4U9</accession>
<dbReference type="RefSeq" id="WP_207122743.1">
    <property type="nucleotide sequence ID" value="NZ_BOPO01000003.1"/>
</dbReference>
<name>A0A8J4A4U9_9ACTN</name>